<dbReference type="InterPro" id="IPR011604">
    <property type="entry name" value="PDDEXK-like_dom_sf"/>
</dbReference>
<evidence type="ECO:0000256" key="1">
    <source>
        <dbReference type="SAM" id="MobiDB-lite"/>
    </source>
</evidence>
<reference evidence="3" key="2">
    <citation type="journal article" date="2014" name="ISME J.">
        <title>Microbial stratification in low pH oxic and suboxic macroscopic growths along an acid mine drainage.</title>
        <authorList>
            <person name="Mendez-Garcia C."/>
            <person name="Mesa V."/>
            <person name="Sprenger R.R."/>
            <person name="Richter M."/>
            <person name="Diez M.S."/>
            <person name="Solano J."/>
            <person name="Bargiela R."/>
            <person name="Golyshina O.V."/>
            <person name="Manteca A."/>
            <person name="Ramos J.L."/>
            <person name="Gallego J.R."/>
            <person name="Llorente I."/>
            <person name="Martins Dos Santos V.A."/>
            <person name="Jensen O.N."/>
            <person name="Pelaez A.I."/>
            <person name="Sanchez J."/>
            <person name="Ferrer M."/>
        </authorList>
    </citation>
    <scope>NUCLEOTIDE SEQUENCE</scope>
</reference>
<name>T1C072_9ZZZZ</name>
<dbReference type="EMBL" id="AUZY01001259">
    <property type="protein sequence ID" value="EQD75412.1"/>
    <property type="molecule type" value="Genomic_DNA"/>
</dbReference>
<dbReference type="Gene3D" id="3.90.320.10">
    <property type="match status" value="1"/>
</dbReference>
<proteinExistence type="predicted"/>
<sequence length="409" mass="46710">MSLSGAEAGVATVPTLSYSSSRAYLECPLRWKFLYIDRLTEAPRGYFSFGRTIHSVLETIVRPLVVPGARRSGEAESQRTLDDWHPSAPTVAGPAGLSEEEILTVYDREWLNEGYSSSEEEARYRALGVEMLRGFYAQMRRDPPRPVAVEQHLEASWDGIPIHGYIDRIDRAPGGGLAVLDYKTSRELRAEDARESDQLSLYQVLVEKNYSDPVEELTLYHLRSLTPLKVSRRPKETLELLYDRLGAVTDGIRAEAFDPTPGRQCARCEFQSRCPEFRTVPAEEQERLRALVDRFVQLRTEEERVAGELERTAEELHRSAADLRVHRVPGSGATAIRHKEESWQYPPERIGPILQRAGIRDRLTSGRPEEVRRIVRDPSIDPEIRRRVADAGTRRVKWYWELEESSRAD</sequence>
<reference evidence="3" key="1">
    <citation type="submission" date="2013-08" db="EMBL/GenBank/DDBJ databases">
        <authorList>
            <person name="Mendez C."/>
            <person name="Richter M."/>
            <person name="Ferrer M."/>
            <person name="Sanchez J."/>
        </authorList>
    </citation>
    <scope>NUCLEOTIDE SEQUENCE</scope>
</reference>
<dbReference type="InterPro" id="IPR038726">
    <property type="entry name" value="PDDEXK_AddAB-type"/>
</dbReference>
<evidence type="ECO:0000259" key="2">
    <source>
        <dbReference type="Pfam" id="PF12705"/>
    </source>
</evidence>
<protein>
    <submittedName>
        <fullName evidence="3">RecB family exonuclease</fullName>
    </submittedName>
</protein>
<keyword evidence="3" id="KW-0540">Nuclease</keyword>
<feature type="region of interest" description="Disordered" evidence="1">
    <location>
        <begin position="71"/>
        <end position="93"/>
    </location>
</feature>
<dbReference type="GO" id="GO:0004527">
    <property type="term" value="F:exonuclease activity"/>
    <property type="evidence" value="ECO:0007669"/>
    <property type="project" value="UniProtKB-KW"/>
</dbReference>
<accession>T1C072</accession>
<gene>
    <name evidence="3" type="ORF">B1B_02142</name>
</gene>
<feature type="compositionally biased region" description="Basic and acidic residues" evidence="1">
    <location>
        <begin position="71"/>
        <end position="85"/>
    </location>
</feature>
<evidence type="ECO:0000313" key="3">
    <source>
        <dbReference type="EMBL" id="EQD75412.1"/>
    </source>
</evidence>
<organism evidence="3">
    <name type="scientific">mine drainage metagenome</name>
    <dbReference type="NCBI Taxonomy" id="410659"/>
    <lineage>
        <taxon>unclassified sequences</taxon>
        <taxon>metagenomes</taxon>
        <taxon>ecological metagenomes</taxon>
    </lineage>
</organism>
<comment type="caution">
    <text evidence="3">The sequence shown here is derived from an EMBL/GenBank/DDBJ whole genome shotgun (WGS) entry which is preliminary data.</text>
</comment>
<keyword evidence="3" id="KW-0269">Exonuclease</keyword>
<keyword evidence="3" id="KW-0378">Hydrolase</keyword>
<dbReference type="AlphaFoldDB" id="T1C072"/>
<dbReference type="Pfam" id="PF12705">
    <property type="entry name" value="PDDEXK_1"/>
    <property type="match status" value="1"/>
</dbReference>
<feature type="domain" description="PD-(D/E)XK endonuclease-like" evidence="2">
    <location>
        <begin position="15"/>
        <end position="275"/>
    </location>
</feature>